<dbReference type="Gene3D" id="1.20.1530.20">
    <property type="match status" value="1"/>
</dbReference>
<protein>
    <submittedName>
        <fullName evidence="6">Bile acid:sodium symporter</fullName>
    </submittedName>
</protein>
<dbReference type="Pfam" id="PF01758">
    <property type="entry name" value="SBF"/>
    <property type="match status" value="1"/>
</dbReference>
<gene>
    <name evidence="6" type="ordered locus">Cycma_3875</name>
</gene>
<proteinExistence type="predicted"/>
<comment type="subcellular location">
    <subcellularLocation>
        <location evidence="1">Membrane</location>
        <topology evidence="1">Multi-pass membrane protein</topology>
    </subcellularLocation>
</comment>
<dbReference type="RefSeq" id="WP_014021869.1">
    <property type="nucleotide sequence ID" value="NC_015914.1"/>
</dbReference>
<feature type="transmembrane region" description="Helical" evidence="5">
    <location>
        <begin position="138"/>
        <end position="158"/>
    </location>
</feature>
<evidence type="ECO:0000313" key="7">
    <source>
        <dbReference type="Proteomes" id="UP000001635"/>
    </source>
</evidence>
<feature type="transmembrane region" description="Helical" evidence="5">
    <location>
        <begin position="6"/>
        <end position="28"/>
    </location>
</feature>
<feature type="transmembrane region" description="Helical" evidence="5">
    <location>
        <begin position="170"/>
        <end position="188"/>
    </location>
</feature>
<keyword evidence="7" id="KW-1185">Reference proteome</keyword>
<feature type="transmembrane region" description="Helical" evidence="5">
    <location>
        <begin position="40"/>
        <end position="63"/>
    </location>
</feature>
<evidence type="ECO:0000313" key="6">
    <source>
        <dbReference type="EMBL" id="AEL27584.1"/>
    </source>
</evidence>
<accession>G0J5E8</accession>
<reference evidence="7" key="1">
    <citation type="submission" date="2011-07" db="EMBL/GenBank/DDBJ databases">
        <title>The complete genome of Cyclobacterium marinum DSM 745.</title>
        <authorList>
            <person name="Lucas S."/>
            <person name="Han J."/>
            <person name="Lapidus A."/>
            <person name="Bruce D."/>
            <person name="Goodwin L."/>
            <person name="Pitluck S."/>
            <person name="Peters L."/>
            <person name="Kyrpides N."/>
            <person name="Mavromatis K."/>
            <person name="Ivanova N."/>
            <person name="Ovchinnikova G."/>
            <person name="Chertkov O."/>
            <person name="Detter J.C."/>
            <person name="Tapia R."/>
            <person name="Han C."/>
            <person name="Land M."/>
            <person name="Hauser L."/>
            <person name="Markowitz V."/>
            <person name="Cheng J.-F."/>
            <person name="Hugenholtz P."/>
            <person name="Woyke T."/>
            <person name="Wu D."/>
            <person name="Tindall B."/>
            <person name="Schuetze A."/>
            <person name="Brambilla E."/>
            <person name="Klenk H.-P."/>
            <person name="Eisen J.A."/>
        </authorList>
    </citation>
    <scope>NUCLEOTIDE SEQUENCE [LARGE SCALE GENOMIC DNA]</scope>
    <source>
        <strain evidence="7">ATCC 25205 / DSM 745 / LMG 13164 / NCIMB 1802</strain>
    </source>
</reference>
<keyword evidence="3 5" id="KW-1133">Transmembrane helix</keyword>
<dbReference type="AlphaFoldDB" id="G0J5E8"/>
<dbReference type="EMBL" id="CP002955">
    <property type="protein sequence ID" value="AEL27584.1"/>
    <property type="molecule type" value="Genomic_DNA"/>
</dbReference>
<organism evidence="6 7">
    <name type="scientific">Cyclobacterium marinum (strain ATCC 25205 / DSM 745 / LMG 13164 / NCIMB 1802)</name>
    <name type="common">Flectobacillus marinus</name>
    <dbReference type="NCBI Taxonomy" id="880070"/>
    <lineage>
        <taxon>Bacteria</taxon>
        <taxon>Pseudomonadati</taxon>
        <taxon>Bacteroidota</taxon>
        <taxon>Cytophagia</taxon>
        <taxon>Cytophagales</taxon>
        <taxon>Cyclobacteriaceae</taxon>
        <taxon>Cyclobacterium</taxon>
    </lineage>
</organism>
<keyword evidence="2 5" id="KW-0812">Transmembrane</keyword>
<dbReference type="eggNOG" id="COG0385">
    <property type="taxonomic scope" value="Bacteria"/>
</dbReference>
<feature type="transmembrane region" description="Helical" evidence="5">
    <location>
        <begin position="100"/>
        <end position="126"/>
    </location>
</feature>
<dbReference type="InterPro" id="IPR038770">
    <property type="entry name" value="Na+/solute_symporter_sf"/>
</dbReference>
<dbReference type="STRING" id="880070.Cycma_3875"/>
<dbReference type="PANTHER" id="PTHR10361:SF24">
    <property type="entry name" value="P3 PROTEIN"/>
    <property type="match status" value="1"/>
</dbReference>
<sequence length="293" mass="31210">MESNVFTAVFLPLALAFIMLGMGLTLSIKDFKNIFISPKAISLGLFCQLLMLPVLGFLLILAFGLEGSMAVGIMIIASCPGGPTSNMITHLCKGDTALSISLTVLSSVITIITIPLYINYAIIYFGEEGTVALPVLQTIIQITGVTLIPVAIGMYLKHKFPALSQKADKTVRIASIVFFVVIVGGAIFKEKDNILGFFAEAGPVTVILNILTFGFAWLIAKGFGLPLKQQVSISIESGIQNGTLGIMIAATLLQNTAMVIPVVIYSLIMFIASILIVVILGNNEEAALVRNKA</sequence>
<dbReference type="InterPro" id="IPR002657">
    <property type="entry name" value="BilAc:Na_symport/Acr3"/>
</dbReference>
<dbReference type="GO" id="GO:0016020">
    <property type="term" value="C:membrane"/>
    <property type="evidence" value="ECO:0007669"/>
    <property type="project" value="UniProtKB-SubCell"/>
</dbReference>
<evidence type="ECO:0000256" key="1">
    <source>
        <dbReference type="ARBA" id="ARBA00004141"/>
    </source>
</evidence>
<dbReference type="InterPro" id="IPR004710">
    <property type="entry name" value="Bilac:Na_transpt"/>
</dbReference>
<evidence type="ECO:0000256" key="3">
    <source>
        <dbReference type="ARBA" id="ARBA00022989"/>
    </source>
</evidence>
<dbReference type="PANTHER" id="PTHR10361">
    <property type="entry name" value="SODIUM-BILE ACID COTRANSPORTER"/>
    <property type="match status" value="1"/>
</dbReference>
<evidence type="ECO:0000256" key="2">
    <source>
        <dbReference type="ARBA" id="ARBA00022692"/>
    </source>
</evidence>
<evidence type="ECO:0000256" key="5">
    <source>
        <dbReference type="SAM" id="Phobius"/>
    </source>
</evidence>
<keyword evidence="4 5" id="KW-0472">Membrane</keyword>
<dbReference type="KEGG" id="cmr:Cycma_3875"/>
<name>G0J5E8_CYCMS</name>
<feature type="transmembrane region" description="Helical" evidence="5">
    <location>
        <begin position="194"/>
        <end position="219"/>
    </location>
</feature>
<dbReference type="HOGENOM" id="CLU_034788_0_1_10"/>
<dbReference type="Proteomes" id="UP000001635">
    <property type="component" value="Chromosome"/>
</dbReference>
<evidence type="ECO:0000256" key="4">
    <source>
        <dbReference type="ARBA" id="ARBA00023136"/>
    </source>
</evidence>
<dbReference type="OrthoDB" id="9806785at2"/>
<feature type="transmembrane region" description="Helical" evidence="5">
    <location>
        <begin position="259"/>
        <end position="280"/>
    </location>
</feature>